<sequence>MAEMRIMRKIANVLQKINSPIHEVPETRTGSPDSPAESSATARSLRPHLFVPQGDTWSPECIRVLLDVWASPDIQAMRGARKRRRVIYRSIANRLNKEGVKRTWVQCRDMMQALEDLYYYIQEANQRRPGGPIPCPFHEGLEKVLPFSQAWHEVPDAEPIGYEPSGAPSLNPMPVWTPPWLGQLLPEVITWNGPIIDEGETSGTAMNSLQEPPQLISRTPHTFIYVINQMDNWNIPQRTPEQIPWAPSPLIFMSNNFTQEPFFQYPTQIIPFQSIQVPSFLHQRTIENNPHFEPQDSPSGSDGFDLMEDEEAGQCISPERPQGILSRDTPLINTDKEEPVGNSSQDPTELTPQTVPTLHSTHKEERVDTTPQGHAPQEISYTPISCIQNPRTYEYHPPNPCLMSPSPFPYPHEPPQFFPPSLYFFPHMHIQMQ</sequence>
<dbReference type="Proteomes" id="UP000515140">
    <property type="component" value="Unplaced"/>
</dbReference>
<feature type="domain" description="Myb/SANT-like DNA-binding" evidence="2">
    <location>
        <begin position="55"/>
        <end position="143"/>
    </location>
</feature>
<dbReference type="PANTHER" id="PTHR31512:SF2">
    <property type="entry name" value="MYB_SANT DNA BINDING DOMAIN CONTAINING 5"/>
    <property type="match status" value="1"/>
</dbReference>
<evidence type="ECO:0000256" key="1">
    <source>
        <dbReference type="SAM" id="MobiDB-lite"/>
    </source>
</evidence>
<name>A0A6P5IDI3_PHACI</name>
<keyword evidence="3" id="KW-1185">Reference proteome</keyword>
<dbReference type="GeneID" id="110192433"/>
<accession>A0A6P5IDI3</accession>
<feature type="region of interest" description="Disordered" evidence="1">
    <location>
        <begin position="21"/>
        <end position="43"/>
    </location>
</feature>
<evidence type="ECO:0000313" key="3">
    <source>
        <dbReference type="Proteomes" id="UP000515140"/>
    </source>
</evidence>
<dbReference type="RefSeq" id="XP_020819243.1">
    <property type="nucleotide sequence ID" value="XM_020963584.1"/>
</dbReference>
<evidence type="ECO:0000313" key="4">
    <source>
        <dbReference type="RefSeq" id="XP_020819243.1"/>
    </source>
</evidence>
<dbReference type="KEGG" id="pcw:110192433"/>
<reference evidence="4" key="1">
    <citation type="submission" date="2025-08" db="UniProtKB">
        <authorList>
            <consortium name="RefSeq"/>
        </authorList>
    </citation>
    <scope>IDENTIFICATION</scope>
    <source>
        <tissue evidence="4">Spleen</tissue>
    </source>
</reference>
<feature type="compositionally biased region" description="Polar residues" evidence="1">
    <location>
        <begin position="341"/>
        <end position="359"/>
    </location>
</feature>
<dbReference type="InterPro" id="IPR044822">
    <property type="entry name" value="Myb_DNA-bind_4"/>
</dbReference>
<organism evidence="3 4">
    <name type="scientific">Phascolarctos cinereus</name>
    <name type="common">Koala</name>
    <dbReference type="NCBI Taxonomy" id="38626"/>
    <lineage>
        <taxon>Eukaryota</taxon>
        <taxon>Metazoa</taxon>
        <taxon>Chordata</taxon>
        <taxon>Craniata</taxon>
        <taxon>Vertebrata</taxon>
        <taxon>Euteleostomi</taxon>
        <taxon>Mammalia</taxon>
        <taxon>Metatheria</taxon>
        <taxon>Diprotodontia</taxon>
        <taxon>Phascolarctidae</taxon>
        <taxon>Phascolarctos</taxon>
    </lineage>
</organism>
<feature type="compositionally biased region" description="Polar residues" evidence="1">
    <location>
        <begin position="28"/>
        <end position="42"/>
    </location>
</feature>
<dbReference type="Gene3D" id="1.10.10.60">
    <property type="entry name" value="Homeodomain-like"/>
    <property type="match status" value="1"/>
</dbReference>
<dbReference type="InParanoid" id="A0A6P5IDI3"/>
<dbReference type="PANTHER" id="PTHR31512">
    <property type="entry name" value="GENE 12569-RELATED"/>
    <property type="match status" value="1"/>
</dbReference>
<evidence type="ECO:0000259" key="2">
    <source>
        <dbReference type="Pfam" id="PF13837"/>
    </source>
</evidence>
<protein>
    <submittedName>
        <fullName evidence="4">Uncharacterized protein LOC110192433</fullName>
    </submittedName>
</protein>
<gene>
    <name evidence="4" type="primary">LOC110192433</name>
</gene>
<dbReference type="AlphaFoldDB" id="A0A6P5IDI3"/>
<feature type="region of interest" description="Disordered" evidence="1">
    <location>
        <begin position="314"/>
        <end position="378"/>
    </location>
</feature>
<dbReference type="Pfam" id="PF13837">
    <property type="entry name" value="Myb_DNA-bind_4"/>
    <property type="match status" value="1"/>
</dbReference>
<proteinExistence type="predicted"/>